<dbReference type="PROSITE" id="PS51186">
    <property type="entry name" value="GNAT"/>
    <property type="match status" value="1"/>
</dbReference>
<dbReference type="PANTHER" id="PTHR43800:SF1">
    <property type="entry name" value="PEPTIDYL-LYSINE N-ACETYLTRANSFERASE YJAB"/>
    <property type="match status" value="1"/>
</dbReference>
<feature type="domain" description="N-acetyltransferase" evidence="3">
    <location>
        <begin position="1"/>
        <end position="144"/>
    </location>
</feature>
<name>A0A084JNP3_9FIRM</name>
<dbReference type="NCBIfam" id="NF007853">
    <property type="entry name" value="PRK10562.1"/>
    <property type="match status" value="1"/>
</dbReference>
<organism evidence="4 5">
    <name type="scientific">Lacrimispora celerecrescens</name>
    <dbReference type="NCBI Taxonomy" id="29354"/>
    <lineage>
        <taxon>Bacteria</taxon>
        <taxon>Bacillati</taxon>
        <taxon>Bacillota</taxon>
        <taxon>Clostridia</taxon>
        <taxon>Lachnospirales</taxon>
        <taxon>Lachnospiraceae</taxon>
        <taxon>Lacrimispora</taxon>
    </lineage>
</organism>
<evidence type="ECO:0000259" key="3">
    <source>
        <dbReference type="PROSITE" id="PS51186"/>
    </source>
</evidence>
<gene>
    <name evidence="4" type="ORF">IO98_07295</name>
</gene>
<dbReference type="EMBL" id="JPME01000010">
    <property type="protein sequence ID" value="KEZ90577.1"/>
    <property type="molecule type" value="Genomic_DNA"/>
</dbReference>
<dbReference type="OrthoDB" id="88131at2"/>
<dbReference type="PANTHER" id="PTHR43800">
    <property type="entry name" value="PEPTIDYL-LYSINE N-ACETYLTRANSFERASE YJAB"/>
    <property type="match status" value="1"/>
</dbReference>
<dbReference type="InterPro" id="IPR016181">
    <property type="entry name" value="Acyl_CoA_acyltransferase"/>
</dbReference>
<keyword evidence="1 4" id="KW-0808">Transferase</keyword>
<dbReference type="STRING" id="29354.IO98_07295"/>
<dbReference type="GO" id="GO:0016747">
    <property type="term" value="F:acyltransferase activity, transferring groups other than amino-acyl groups"/>
    <property type="evidence" value="ECO:0007669"/>
    <property type="project" value="InterPro"/>
</dbReference>
<dbReference type="RefSeq" id="WP_038279664.1">
    <property type="nucleotide sequence ID" value="NZ_JPME01000010.1"/>
</dbReference>
<evidence type="ECO:0000313" key="4">
    <source>
        <dbReference type="EMBL" id="KEZ90577.1"/>
    </source>
</evidence>
<proteinExistence type="predicted"/>
<dbReference type="CDD" id="cd04301">
    <property type="entry name" value="NAT_SF"/>
    <property type="match status" value="1"/>
</dbReference>
<evidence type="ECO:0000313" key="5">
    <source>
        <dbReference type="Proteomes" id="UP000028525"/>
    </source>
</evidence>
<protein>
    <submittedName>
        <fullName evidence="4">Acetyltransferase</fullName>
    </submittedName>
</protein>
<dbReference type="InterPro" id="IPR000182">
    <property type="entry name" value="GNAT_dom"/>
</dbReference>
<keyword evidence="2" id="KW-0012">Acyltransferase</keyword>
<dbReference type="Proteomes" id="UP000028525">
    <property type="component" value="Unassembled WGS sequence"/>
</dbReference>
<dbReference type="Pfam" id="PF13508">
    <property type="entry name" value="Acetyltransf_7"/>
    <property type="match status" value="1"/>
</dbReference>
<dbReference type="SUPFAM" id="SSF55729">
    <property type="entry name" value="Acyl-CoA N-acyltransferases (Nat)"/>
    <property type="match status" value="1"/>
</dbReference>
<evidence type="ECO:0000256" key="2">
    <source>
        <dbReference type="ARBA" id="ARBA00023315"/>
    </source>
</evidence>
<accession>A0A084JNP3</accession>
<comment type="caution">
    <text evidence="4">The sequence shown here is derived from an EMBL/GenBank/DDBJ whole genome shotgun (WGS) entry which is preliminary data.</text>
</comment>
<evidence type="ECO:0000256" key="1">
    <source>
        <dbReference type="ARBA" id="ARBA00022679"/>
    </source>
</evidence>
<dbReference type="Gene3D" id="3.40.630.30">
    <property type="match status" value="1"/>
</dbReference>
<sequence length="148" mass="17425">MIRDFKSTDIEQIMKIWLNANITAHHFIDSSYWVNSYATVNEILPQASVYVYSLSGQIQGFLGLNEDYIEGIFVDSEYQSKGIGRQLLHYAKERHNRLLLNVYKRNERAVTFYLREGFKILTEQIEEETKESEFTMVWESLEARISDV</sequence>
<dbReference type="AlphaFoldDB" id="A0A084JNP3"/>
<keyword evidence="5" id="KW-1185">Reference proteome</keyword>
<reference evidence="4 5" key="1">
    <citation type="submission" date="2014-07" db="EMBL/GenBank/DDBJ databases">
        <title>Draft genome of Clostridium celerecrescens 152B isolated from sediments associated with methane hydrate from Krishna Godavari basin.</title>
        <authorList>
            <person name="Honkalas V.S."/>
            <person name="Dabir A.P."/>
            <person name="Arora P."/>
            <person name="Dhakephalkar P.K."/>
        </authorList>
    </citation>
    <scope>NUCLEOTIDE SEQUENCE [LARGE SCALE GENOMIC DNA]</scope>
    <source>
        <strain evidence="4 5">152B</strain>
    </source>
</reference>